<keyword evidence="16" id="KW-0206">Cytoskeleton</keyword>
<feature type="transmembrane region" description="Helical" evidence="21">
    <location>
        <begin position="1306"/>
        <end position="1323"/>
    </location>
</feature>
<reference evidence="25" key="1">
    <citation type="submission" date="2020-07" db="EMBL/GenBank/DDBJ databases">
        <title>Clarias magur genome sequencing, assembly and annotation.</title>
        <authorList>
            <person name="Kushwaha B."/>
            <person name="Kumar R."/>
            <person name="Das P."/>
            <person name="Joshi C.G."/>
            <person name="Kumar D."/>
            <person name="Nagpure N.S."/>
            <person name="Pandey M."/>
            <person name="Agarwal S."/>
            <person name="Srivastava S."/>
            <person name="Singh M."/>
            <person name="Sahoo L."/>
            <person name="Jayasankar P."/>
            <person name="Meher P.K."/>
            <person name="Koringa P.G."/>
            <person name="Iquebal M.A."/>
            <person name="Das S.P."/>
            <person name="Bit A."/>
            <person name="Patnaik S."/>
            <person name="Patel N."/>
            <person name="Shah T.M."/>
            <person name="Hinsu A."/>
            <person name="Jena J.K."/>
        </authorList>
    </citation>
    <scope>NUCLEOTIDE SEQUENCE</scope>
    <source>
        <strain evidence="25">CIFAMagur01</strain>
        <tissue evidence="25">Testis</tissue>
    </source>
</reference>
<name>A0A8J4TXY3_CLAMG</name>
<evidence type="ECO:0000313" key="25">
    <source>
        <dbReference type="EMBL" id="KAF5894291.1"/>
    </source>
</evidence>
<evidence type="ECO:0000259" key="23">
    <source>
        <dbReference type="PROSITE" id="PS50850"/>
    </source>
</evidence>
<keyword evidence="15 19" id="KW-0505">Motor protein</keyword>
<evidence type="ECO:0000256" key="15">
    <source>
        <dbReference type="ARBA" id="ARBA00023175"/>
    </source>
</evidence>
<evidence type="ECO:0000256" key="21">
    <source>
        <dbReference type="SAM" id="Phobius"/>
    </source>
</evidence>
<dbReference type="InterPro" id="IPR005828">
    <property type="entry name" value="MFS_sugar_transport-like"/>
</dbReference>
<dbReference type="Pfam" id="PF25974">
    <property type="entry name" value="URGCP_9th"/>
    <property type="match status" value="1"/>
</dbReference>
<feature type="transmembrane region" description="Helical" evidence="21">
    <location>
        <begin position="1137"/>
        <end position="1155"/>
    </location>
</feature>
<dbReference type="Gene3D" id="3.40.850.10">
    <property type="entry name" value="Kinesin motor domain"/>
    <property type="match status" value="1"/>
</dbReference>
<feature type="domain" description="VLIG-type G" evidence="24">
    <location>
        <begin position="2132"/>
        <end position="2378"/>
    </location>
</feature>
<dbReference type="GO" id="GO:0005524">
    <property type="term" value="F:ATP binding"/>
    <property type="evidence" value="ECO:0007669"/>
    <property type="project" value="UniProtKB-UniRule"/>
</dbReference>
<dbReference type="GO" id="GO:0000922">
    <property type="term" value="C:spindle pole"/>
    <property type="evidence" value="ECO:0007669"/>
    <property type="project" value="UniProtKB-SubCell"/>
</dbReference>
<keyword evidence="26" id="KW-1185">Reference proteome</keyword>
<keyword evidence="14 21" id="KW-0472">Membrane</keyword>
<evidence type="ECO:0000256" key="14">
    <source>
        <dbReference type="ARBA" id="ARBA00023136"/>
    </source>
</evidence>
<dbReference type="Pfam" id="PF00225">
    <property type="entry name" value="Kinesin"/>
    <property type="match status" value="1"/>
</dbReference>
<evidence type="ECO:0000256" key="18">
    <source>
        <dbReference type="ARBA" id="ARBA00034704"/>
    </source>
</evidence>
<feature type="domain" description="Major facilitator superfamily (MFS) profile" evidence="23">
    <location>
        <begin position="1055"/>
        <end position="1480"/>
    </location>
</feature>
<dbReference type="InterPro" id="IPR058641">
    <property type="entry name" value="GVIN1_dom"/>
</dbReference>
<feature type="transmembrane region" description="Helical" evidence="21">
    <location>
        <begin position="1335"/>
        <end position="1356"/>
    </location>
</feature>
<evidence type="ECO:0000256" key="13">
    <source>
        <dbReference type="ARBA" id="ARBA00023054"/>
    </source>
</evidence>
<dbReference type="SUPFAM" id="SSF103473">
    <property type="entry name" value="MFS general substrate transporter"/>
    <property type="match status" value="1"/>
</dbReference>
<dbReference type="FunFam" id="3.40.850.10:FF:000035">
    <property type="entry name" value="Kinesin-like protein KIF11"/>
    <property type="match status" value="1"/>
</dbReference>
<dbReference type="PANTHER" id="PTHR14819">
    <property type="entry name" value="GTP-BINDING"/>
    <property type="match status" value="1"/>
</dbReference>
<evidence type="ECO:0000256" key="12">
    <source>
        <dbReference type="ARBA" id="ARBA00022989"/>
    </source>
</evidence>
<keyword evidence="10" id="KW-0498">Mitosis</keyword>
<dbReference type="CDD" id="cd01364">
    <property type="entry name" value="KISc_BimC_Eg5"/>
    <property type="match status" value="1"/>
</dbReference>
<dbReference type="Pfam" id="PF00083">
    <property type="entry name" value="Sugar_tr"/>
    <property type="match status" value="1"/>
</dbReference>
<dbReference type="InterPro" id="IPR030383">
    <property type="entry name" value="G_VLIG_dom"/>
</dbReference>
<comment type="subcellular location">
    <subcellularLocation>
        <location evidence="2">Cytoplasm</location>
        <location evidence="2">Cytoskeleton</location>
        <location evidence="2">Spindle pole</location>
    </subcellularLocation>
    <subcellularLocation>
        <location evidence="1">Membrane</location>
        <topology evidence="1">Multi-pass membrane protein</topology>
    </subcellularLocation>
</comment>
<dbReference type="PRINTS" id="PR00380">
    <property type="entry name" value="KINESINHEAVY"/>
</dbReference>
<organism evidence="25 26">
    <name type="scientific">Clarias magur</name>
    <name type="common">Asian catfish</name>
    <name type="synonym">Macropteronotus magur</name>
    <dbReference type="NCBI Taxonomy" id="1594786"/>
    <lineage>
        <taxon>Eukaryota</taxon>
        <taxon>Metazoa</taxon>
        <taxon>Chordata</taxon>
        <taxon>Craniata</taxon>
        <taxon>Vertebrata</taxon>
        <taxon>Euteleostomi</taxon>
        <taxon>Actinopterygii</taxon>
        <taxon>Neopterygii</taxon>
        <taxon>Teleostei</taxon>
        <taxon>Ostariophysi</taxon>
        <taxon>Siluriformes</taxon>
        <taxon>Clariidae</taxon>
        <taxon>Clarias</taxon>
    </lineage>
</organism>
<sequence>MSNLIPVTKKDEKGRNIQVVVRCRPFNAVERKSNSHGVVECDSSRKEVTVRTGNVADKTARKMYTFDMVFGQSAKQIDVYRSVVCPILDEVIMGYNCTIFAYGQTGTGKTFTMEGERSPNEEFTWEEDPLAGIIPRTLHQIFEKLTSNGTEFSVKVSLLEIYNEELFDLLSPSPDVTERLQLFDDPRNKRGVIVKGLEEITVHNKNEVYQILERGAAKRKTASTLMNAYSSRSHSVFSVTIHMKEITLDGEELVKIGKLNLVDLAGSENIGRSGAVDKRAREAGNINQSLLTLGRVITALVERGPHVPYRESKLTRILQDSLGGRTKTSIIATVSPASINLEETLSTLDYANRAKNIMNKPEVNQKLTKRTLIKEYTEEIERLKRDLAATREKHGVYLSAENYESMNSKLVSQEEQITEYTERIAAVEEELKRMMELFTDNTQKLEKCNEDLQDKSQQLQEAHKDLKETRQRLTQEEFITTQLQTTENQLYNTAGQLLSTAEVSTADVGGLHAKLQRVQAVEQHNTSAQSNFAQSMEESCGSIQRSLQEHSLKHAAMLDYYRHAMGKLLGGTGRAFEEAMGSIVRSYTTVRDAVKEGVDDCKAKLLQQEGLTVGSRDTMLEMLDKHKLNLDEVLIGEMMPAMRSIMDVNDGLKQTLQRCNVLAGQMEGMKAEMAVFFSGHVEALTSMRETAVQGFASLQAEHSKLKEQINQTNHQHKTRVAQLLRCVQDQINLLALDTESDFKGLQEAADARQTPMETLKTTIQSKCAEAEQESSSVGARLSSCADGVIKEMNEIAEEGRTALDEGAGYCGLLQRSLDSVSDSSIQWCQKARDLTERRAEEQLNLLQENIAAVHELLKGVEERGQASVEECRTRLAPVQQEMEMLLKEVEEQTGEDRTILQQHREELSILATQALNTVNHFLNNELQQDLPTGTTPKRKEYVYPRVLAPLRSRTELEEEFRVQQEQLMSSFVQCEILTEGEEEKPVDQDSLEDEVYCSSDSNSTQQSIPDENLICYEEGRVPFFKKKSKKENPSSKSLNRSKVAENEATVYMACQCMFIVLVGAAPEYEVDAITQSGGAFTQTVTFKEDDRSIVTEWYLVKEEAYKVSLAGSLFFVGVLVGNVLFGPLSDKIGRKPIFLISLFFEMLFAYGSALAPSYELFALSRLMVGMMNGGMALVCFILSQEYVGKAYWALTGTITNMTFAVGIALFALLGYYIRSWRNLAFAANCPGVLLFLFCIMLPESPRWLYSQGRTGETEKVLQDFAQRNGKGSVTLKLRKPPGSPGAEASNAGLLQLVKHRVLRCRTVVLMYVWYACSLVYYGLTMNASDDKGSLYFTVAMYGLVELPAYPLCIYFINKPWFGRRKSLASFLILAGLCCLLSVIVPVQPGSFVNGSSLALLGKLMVSAAFNIVYVYTSELYPTVIRNAGLGVCSMSCRVGGILAPFIPSMKVLHASMPFMVFCLTGVSAGATGLLLPETFNKPVAETLEELSAPAYQRILDTQVHLLADEHLSGRRGSEKKDSGSGSRSTLRDSSQLRDVLLSFLKTLGLEKYYPNKLTLRSLLEISSATVTGEEIDSLQAIPWAFLRKLLMVNSKSRSLLSALCENDEGDDLFSEEDSDGSFNLLDLHTALFFCADSFLQQEIALKLSMCQFAVPFVLPHGVHNQCTLMLWALRGIMKEWRPHSMSESKGFVEDNVVNADIPLISFVRLNNSSLSKSQVLNQVLNNSEQHHDFFSHREMIGGSGPKLIANGLVEICWSLPSGNNSIDVFPEAVAIANLRGDVCTSETQFSFLTQVSTAVFVFLDSVEVKEQRLFASLQGIKSKLFLVVNPQRNMNQKVKSSIEAAIDTLKLERDHIIKKSQKVNLATFAKTINSAIKSVLLNKSHESCSINSMKDVAQRLGLVVDEIQRKPCVSAEAAAEHVVKTIGVRQITDYKNSQLPLQGENWKKLAKIEKEQCRLRNSGKLSLEEYKVQLEKEKDNIWNKQSQYKMTKTMELFIDSLLSVDDIKRAFFLKWLGLKMDMRSRKNMSSLRRKYKECERKKDKDGIARLDQELLDCSLGIEHYMREMGQIYESASFGSNKTFDKINSLPNLAAKMLLAGFPLELLDGDASNIPEKWISDVLMELHRMVGQKSRLLVVTVLGVQSTGKSTLLNTMFGVQFSVGSGRCTRGAFMIFLPVSNDLKEKLLCDFVLLIDTEGLKSPALAQLEDSYEHDNELATFVIGLSDVTIINIAMENSTEMKDVLQIAVHAFLRMKEIGKKTVCHFVHQNVAGVSAYNKNLTERKQLLDQLNEMTVIAAAMEKKPKIKQFTDVLDYDVKKNNWYIPGLWHGTPPMAPVNTGYSVAVLEFKKTLLGILKSRKDEQPSQIPEFLQWMSSLWSAVKYENFIFSFRNSLVAQAYDNLCKEFSEWEWSFRRHVQSWLTSEIVQISTTEKPGSNEVLELKQKAHIEIASQKKIIDEKLNNYYKKKDRNVYFVEKYKVDFVSNIKSLENEMKDEVKKRLDAAFQMKIYRKKFEEIHTKQTSMIERQVLQLLQNYKHRTDEVSDKELTADFESMWKREVVKNSSVEEKDVPADVLRQLRASLVNRNVMEDLQKVQDLTQYGREEFQVKDKHIKWEKKIQSFFTQRSAMKDLELVSNNITVFCTKMIQQFAQEKTDYQNIFTKDVLEEIDEQLQKEGSKINTKFELDLKLHICGIASRKFLEMHRRFLSYHDPFKHVQKLKMKYLSDFIDLYREKDQCQTKAQDFTQLCLKPAVTDYINQSIGPDIVDAVLLNNPTEYSSRVLFQYTILKELLEKSNFNYFEKYILHYNVYVKDWIYNNIVKCLSKDTSLQSLKMNKLEIIMNTIMKAMEDSKVDNDSPLPNTAEGTKRLIQNFCQSMSRAIPISTNTVEGVFFQNTSCCSPFTKSLYECINDMKKQLIEEIFMSTDIKETLSNVYVKPQKELFKRIFGCGKKCPFCKTPCEAGGKSHTVHFAGLHRPKGLGGFLYTGNNTLCEEICTSSVHANGTFRNYETNFQPHPFTDYKKYYPDWQIAPDKSARTSDYWNFRSL</sequence>
<comment type="caution">
    <text evidence="25">The sequence shown here is derived from an EMBL/GenBank/DDBJ whole genome shotgun (WGS) entry which is preliminary data.</text>
</comment>
<dbReference type="SMART" id="SM00129">
    <property type="entry name" value="KISc"/>
    <property type="match status" value="1"/>
</dbReference>
<dbReference type="InterPro" id="IPR025901">
    <property type="entry name" value="Kinesin-assoc_MT-bd_dom"/>
</dbReference>
<keyword evidence="9 19" id="KW-0547">Nucleotide-binding</keyword>
<keyword evidence="8" id="KW-0493">Microtubule</keyword>
<dbReference type="GO" id="GO:0005525">
    <property type="term" value="F:GTP binding"/>
    <property type="evidence" value="ECO:0007669"/>
    <property type="project" value="InterPro"/>
</dbReference>
<keyword evidence="7 21" id="KW-0812">Transmembrane</keyword>
<feature type="transmembrane region" description="Helical" evidence="21">
    <location>
        <begin position="1190"/>
        <end position="1217"/>
    </location>
</feature>
<dbReference type="GO" id="GO:0008017">
    <property type="term" value="F:microtubule binding"/>
    <property type="evidence" value="ECO:0007669"/>
    <property type="project" value="InterPro"/>
</dbReference>
<evidence type="ECO:0000256" key="7">
    <source>
        <dbReference type="ARBA" id="ARBA00022692"/>
    </source>
</evidence>
<dbReference type="CDD" id="cd17377">
    <property type="entry name" value="MFS_SLC22A15"/>
    <property type="match status" value="1"/>
</dbReference>
<dbReference type="OrthoDB" id="3176171at2759"/>
<dbReference type="EMBL" id="QNUK01000381">
    <property type="protein sequence ID" value="KAF5894291.1"/>
    <property type="molecule type" value="Genomic_DNA"/>
</dbReference>
<dbReference type="Pfam" id="PF25683">
    <property type="entry name" value="URGCP_GTPase"/>
    <property type="match status" value="1"/>
</dbReference>
<feature type="coiled-coil region" evidence="20">
    <location>
        <begin position="366"/>
        <end position="476"/>
    </location>
</feature>
<evidence type="ECO:0000256" key="3">
    <source>
        <dbReference type="ARBA" id="ARBA00006828"/>
    </source>
</evidence>
<keyword evidence="13 20" id="KW-0175">Coiled coil</keyword>
<dbReference type="InterPro" id="IPR036961">
    <property type="entry name" value="Kinesin_motor_dom_sf"/>
</dbReference>
<dbReference type="GO" id="GO:0048731">
    <property type="term" value="P:system development"/>
    <property type="evidence" value="ECO:0007669"/>
    <property type="project" value="UniProtKB-ARBA"/>
</dbReference>
<evidence type="ECO:0000256" key="1">
    <source>
        <dbReference type="ARBA" id="ARBA00004141"/>
    </source>
</evidence>
<dbReference type="GO" id="GO:0005874">
    <property type="term" value="C:microtubule"/>
    <property type="evidence" value="ECO:0007669"/>
    <property type="project" value="UniProtKB-KW"/>
</dbReference>
<keyword evidence="17" id="KW-0131">Cell cycle</keyword>
<dbReference type="InterPro" id="IPR019821">
    <property type="entry name" value="Kinesin_motor_CS"/>
</dbReference>
<evidence type="ECO:0000256" key="19">
    <source>
        <dbReference type="PROSITE-ProRule" id="PRU00283"/>
    </source>
</evidence>
<feature type="transmembrane region" description="Helical" evidence="21">
    <location>
        <begin position="1223"/>
        <end position="1241"/>
    </location>
</feature>
<feature type="transmembrane region" description="Helical" evidence="21">
    <location>
        <begin position="1398"/>
        <end position="1416"/>
    </location>
</feature>
<evidence type="ECO:0000259" key="22">
    <source>
        <dbReference type="PROSITE" id="PS50067"/>
    </source>
</evidence>
<dbReference type="InterPro" id="IPR001752">
    <property type="entry name" value="Kinesin_motor_dom"/>
</dbReference>
<evidence type="ECO:0000256" key="9">
    <source>
        <dbReference type="ARBA" id="ARBA00022741"/>
    </source>
</evidence>
<evidence type="ECO:0000256" key="17">
    <source>
        <dbReference type="ARBA" id="ARBA00023306"/>
    </source>
</evidence>
<keyword evidence="4" id="KW-0963">Cytoplasm</keyword>
<dbReference type="PANTHER" id="PTHR14819:SF9">
    <property type="entry name" value="UP-REGULATOR OF CELL PROLIFERATION-LIKE"/>
    <property type="match status" value="1"/>
</dbReference>
<feature type="binding site" evidence="19">
    <location>
        <begin position="103"/>
        <end position="110"/>
    </location>
    <ligand>
        <name>ATP</name>
        <dbReference type="ChEBI" id="CHEBI:30616"/>
    </ligand>
</feature>
<evidence type="ECO:0000256" key="4">
    <source>
        <dbReference type="ARBA" id="ARBA00022490"/>
    </source>
</evidence>
<dbReference type="InterPro" id="IPR020846">
    <property type="entry name" value="MFS_dom"/>
</dbReference>
<proteinExistence type="inferred from homology"/>
<accession>A0A8J4TXY3</accession>
<dbReference type="PROSITE" id="PS00411">
    <property type="entry name" value="KINESIN_MOTOR_1"/>
    <property type="match status" value="1"/>
</dbReference>
<dbReference type="SUPFAM" id="SSF52540">
    <property type="entry name" value="P-loop containing nucleoside triphosphate hydrolases"/>
    <property type="match status" value="2"/>
</dbReference>
<dbReference type="Proteomes" id="UP000727407">
    <property type="component" value="Unassembled WGS sequence"/>
</dbReference>
<keyword evidence="6" id="KW-0132">Cell division</keyword>
<evidence type="ECO:0000256" key="20">
    <source>
        <dbReference type="SAM" id="Coils"/>
    </source>
</evidence>
<comment type="similarity">
    <text evidence="18">Belongs to the TRAFAC class myosin-kinesin ATPase superfamily. Kinesin family. KIN-5/BimC subfamily.</text>
</comment>
<dbReference type="GO" id="GO:0003777">
    <property type="term" value="F:microtubule motor activity"/>
    <property type="evidence" value="ECO:0007669"/>
    <property type="project" value="InterPro"/>
</dbReference>
<evidence type="ECO:0000256" key="6">
    <source>
        <dbReference type="ARBA" id="ARBA00022618"/>
    </source>
</evidence>
<evidence type="ECO:0000256" key="8">
    <source>
        <dbReference type="ARBA" id="ARBA00022701"/>
    </source>
</evidence>
<evidence type="ECO:0000256" key="10">
    <source>
        <dbReference type="ARBA" id="ARBA00022776"/>
    </source>
</evidence>
<dbReference type="PROSITE" id="PS51717">
    <property type="entry name" value="G_VLIG"/>
    <property type="match status" value="1"/>
</dbReference>
<feature type="domain" description="Kinesin motor" evidence="22">
    <location>
        <begin position="16"/>
        <end position="357"/>
    </location>
</feature>
<dbReference type="GO" id="GO:0051301">
    <property type="term" value="P:cell division"/>
    <property type="evidence" value="ECO:0007669"/>
    <property type="project" value="UniProtKB-KW"/>
</dbReference>
<dbReference type="Gene3D" id="1.20.1250.20">
    <property type="entry name" value="MFS general substrate transporter like domains"/>
    <property type="match status" value="1"/>
</dbReference>
<feature type="transmembrane region" description="Helical" evidence="21">
    <location>
        <begin position="1107"/>
        <end position="1125"/>
    </location>
</feature>
<evidence type="ECO:0000256" key="11">
    <source>
        <dbReference type="ARBA" id="ARBA00022840"/>
    </source>
</evidence>
<comment type="similarity">
    <text evidence="3">Belongs to the TRAFAC class dynamin-like GTPase superfamily. Very large inducible GTPase (VLIG) family.</text>
</comment>
<keyword evidence="12 21" id="KW-1133">Transmembrane helix</keyword>
<dbReference type="InterPro" id="IPR057365">
    <property type="entry name" value="URGCP"/>
</dbReference>
<evidence type="ECO:0000256" key="5">
    <source>
        <dbReference type="ARBA" id="ARBA00022553"/>
    </source>
</evidence>
<dbReference type="InterPro" id="IPR036259">
    <property type="entry name" value="MFS_trans_sf"/>
</dbReference>
<dbReference type="Pfam" id="PF25496">
    <property type="entry name" value="URGCP"/>
    <property type="match status" value="1"/>
</dbReference>
<gene>
    <name evidence="25" type="ORF">DAT39_016002</name>
</gene>
<dbReference type="Gene3D" id="3.40.50.300">
    <property type="entry name" value="P-loop containing nucleotide triphosphate hydrolases"/>
    <property type="match status" value="1"/>
</dbReference>
<evidence type="ECO:0000313" key="26">
    <source>
        <dbReference type="Proteomes" id="UP000727407"/>
    </source>
</evidence>
<dbReference type="InterPro" id="IPR052986">
    <property type="entry name" value="VLIG_GTPase"/>
</dbReference>
<feature type="transmembrane region" description="Helical" evidence="21">
    <location>
        <begin position="1161"/>
        <end position="1183"/>
    </location>
</feature>
<feature type="transmembrane region" description="Helical" evidence="21">
    <location>
        <begin position="1368"/>
        <end position="1386"/>
    </location>
</feature>
<keyword evidence="5" id="KW-0597">Phosphoprotein</keyword>
<dbReference type="GO" id="GO:0022857">
    <property type="term" value="F:transmembrane transporter activity"/>
    <property type="evidence" value="ECO:0007669"/>
    <property type="project" value="InterPro"/>
</dbReference>
<dbReference type="PROSITE" id="PS50850">
    <property type="entry name" value="MFS"/>
    <property type="match status" value="1"/>
</dbReference>
<evidence type="ECO:0000256" key="2">
    <source>
        <dbReference type="ARBA" id="ARBA00004647"/>
    </source>
</evidence>
<evidence type="ECO:0000259" key="24">
    <source>
        <dbReference type="PROSITE" id="PS51717"/>
    </source>
</evidence>
<protein>
    <submittedName>
        <fullName evidence="25">Up-regulator of cell proliferation-like</fullName>
    </submittedName>
</protein>
<feature type="coiled-coil region" evidence="20">
    <location>
        <begin position="836"/>
        <end position="863"/>
    </location>
</feature>
<evidence type="ECO:0000256" key="16">
    <source>
        <dbReference type="ARBA" id="ARBA00023212"/>
    </source>
</evidence>
<dbReference type="InterPro" id="IPR047241">
    <property type="entry name" value="KIF11-like_kin_motor_dom"/>
</dbReference>
<dbReference type="GO" id="GO:0016020">
    <property type="term" value="C:membrane"/>
    <property type="evidence" value="ECO:0007669"/>
    <property type="project" value="UniProtKB-SubCell"/>
</dbReference>
<keyword evidence="11 19" id="KW-0067">ATP-binding</keyword>
<dbReference type="PROSITE" id="PS50067">
    <property type="entry name" value="KINESIN_MOTOR_2"/>
    <property type="match status" value="1"/>
</dbReference>
<dbReference type="Pfam" id="PF13931">
    <property type="entry name" value="Microtub_bind"/>
    <property type="match status" value="1"/>
</dbReference>
<dbReference type="InterPro" id="IPR027417">
    <property type="entry name" value="P-loop_NTPase"/>
</dbReference>
<dbReference type="GO" id="GO:0007018">
    <property type="term" value="P:microtubule-based movement"/>
    <property type="evidence" value="ECO:0007669"/>
    <property type="project" value="InterPro"/>
</dbReference>